<keyword evidence="9" id="KW-0489">Methyltransferase</keyword>
<feature type="transmembrane region" description="Helical" evidence="10">
    <location>
        <begin position="230"/>
        <end position="252"/>
    </location>
</feature>
<dbReference type="Gene3D" id="1.20.120.1220">
    <property type="match status" value="1"/>
</dbReference>
<dbReference type="InterPro" id="IPR010627">
    <property type="entry name" value="Prepilin_pept_A24_N"/>
</dbReference>
<evidence type="ECO:0000256" key="1">
    <source>
        <dbReference type="ARBA" id="ARBA00004429"/>
    </source>
</evidence>
<comment type="catalytic activity">
    <reaction evidence="9">
        <text>Typically cleaves a -Gly-|-Phe- bond to release an N-terminal, basic peptide of 5-8 residues from type IV prepilin, and then N-methylates the new N-terminal amino group, the methyl donor being S-adenosyl-L-methionine.</text>
        <dbReference type="EC" id="3.4.23.43"/>
    </reaction>
</comment>
<evidence type="ECO:0000256" key="5">
    <source>
        <dbReference type="ARBA" id="ARBA00022692"/>
    </source>
</evidence>
<keyword evidence="9" id="KW-0511">Multifunctional enzyme</keyword>
<dbReference type="Pfam" id="PF06750">
    <property type="entry name" value="A24_N_bact"/>
    <property type="match status" value="1"/>
</dbReference>
<dbReference type="PRINTS" id="PR00864">
    <property type="entry name" value="PREPILNPTASE"/>
</dbReference>
<dbReference type="InterPro" id="IPR000045">
    <property type="entry name" value="Prepilin_IV_endopep_pep"/>
</dbReference>
<evidence type="ECO:0000256" key="2">
    <source>
        <dbReference type="ARBA" id="ARBA00005801"/>
    </source>
</evidence>
<dbReference type="GO" id="GO:0032259">
    <property type="term" value="P:methylation"/>
    <property type="evidence" value="ECO:0007669"/>
    <property type="project" value="UniProtKB-KW"/>
</dbReference>
<feature type="transmembrane region" description="Helical" evidence="10">
    <location>
        <begin position="128"/>
        <end position="146"/>
    </location>
</feature>
<dbReference type="Proteomes" id="UP000614424">
    <property type="component" value="Unassembled WGS sequence"/>
</dbReference>
<dbReference type="GO" id="GO:0004190">
    <property type="term" value="F:aspartic-type endopeptidase activity"/>
    <property type="evidence" value="ECO:0007669"/>
    <property type="project" value="UniProtKB-EC"/>
</dbReference>
<feature type="transmembrane region" description="Helical" evidence="10">
    <location>
        <begin position="185"/>
        <end position="218"/>
    </location>
</feature>
<comment type="function">
    <text evidence="9">Plays an essential role in type IV pili and type II pseudopili formation by proteolytically removing the leader sequence from substrate proteins and subsequently monomethylating the alpha-amino group of the newly exposed N-terminal phenylalanine.</text>
</comment>
<evidence type="ECO:0000259" key="11">
    <source>
        <dbReference type="Pfam" id="PF01478"/>
    </source>
</evidence>
<evidence type="ECO:0000256" key="7">
    <source>
        <dbReference type="ARBA" id="ARBA00023136"/>
    </source>
</evidence>
<dbReference type="GO" id="GO:0005886">
    <property type="term" value="C:plasma membrane"/>
    <property type="evidence" value="ECO:0007669"/>
    <property type="project" value="UniProtKB-SubCell"/>
</dbReference>
<sequence length="259" mass="28586">MILLSEFAIVFLLGAIVGSFLNVAILRLPEPGQSVIFPASHCPKCKTPLKWYDNIPIFSFLFLKGSCRVCSQSISWQYPLVEACMGLLSVALIFKFPWLLFAIYFIFTASLLVIIVVDSRHQIIPDVISIPGIVIGFLFSLINPYLHWSDSGLGILFGGGSFYLLALVYYLLTKRMGMGGGDIKLLAMIGAFLGWQSLPFVIFSSSLLGTIVGIGAMIQQKKGGKTVIPYGPFLAISALLYLFFDIQIQLFLHKLIFPS</sequence>
<evidence type="ECO:0000256" key="8">
    <source>
        <dbReference type="RuleBase" id="RU003793"/>
    </source>
</evidence>
<name>A0A8J6NBQ7_9BACT</name>
<comment type="caution">
    <text evidence="13">The sequence shown here is derived from an EMBL/GenBank/DDBJ whole genome shotgun (WGS) entry which is preliminary data.</text>
</comment>
<dbReference type="EC" id="2.1.1.-" evidence="9"/>
<keyword evidence="9" id="KW-0808">Transferase</keyword>
<gene>
    <name evidence="13" type="ORF">H8E41_02695</name>
</gene>
<dbReference type="GO" id="GO:0008168">
    <property type="term" value="F:methyltransferase activity"/>
    <property type="evidence" value="ECO:0007669"/>
    <property type="project" value="UniProtKB-KW"/>
</dbReference>
<keyword evidence="9" id="KW-0645">Protease</keyword>
<dbReference type="GO" id="GO:0006465">
    <property type="term" value="P:signal peptide processing"/>
    <property type="evidence" value="ECO:0007669"/>
    <property type="project" value="TreeGrafter"/>
</dbReference>
<keyword evidence="6 10" id="KW-1133">Transmembrane helix</keyword>
<dbReference type="InterPro" id="IPR014032">
    <property type="entry name" value="Peptidase_A24A_bac"/>
</dbReference>
<dbReference type="PANTHER" id="PTHR30487">
    <property type="entry name" value="TYPE 4 PREPILIN-LIKE PROTEINS LEADER PEPTIDE-PROCESSING ENZYME"/>
    <property type="match status" value="1"/>
</dbReference>
<dbReference type="AlphaFoldDB" id="A0A8J6NBQ7"/>
<evidence type="ECO:0000313" key="13">
    <source>
        <dbReference type="EMBL" id="MBC8316784.1"/>
    </source>
</evidence>
<comment type="similarity">
    <text evidence="2 8">Belongs to the peptidase A24 family.</text>
</comment>
<feature type="transmembrane region" description="Helical" evidence="10">
    <location>
        <begin position="7"/>
        <end position="28"/>
    </location>
</feature>
<proteinExistence type="inferred from homology"/>
<keyword evidence="5 9" id="KW-0812">Transmembrane</keyword>
<evidence type="ECO:0000256" key="10">
    <source>
        <dbReference type="SAM" id="Phobius"/>
    </source>
</evidence>
<dbReference type="InterPro" id="IPR050882">
    <property type="entry name" value="Prepilin_peptidase/N-MTase"/>
</dbReference>
<organism evidence="13 14">
    <name type="scientific">Candidatus Desulfobia pelagia</name>
    <dbReference type="NCBI Taxonomy" id="2841692"/>
    <lineage>
        <taxon>Bacteria</taxon>
        <taxon>Pseudomonadati</taxon>
        <taxon>Thermodesulfobacteriota</taxon>
        <taxon>Desulfobulbia</taxon>
        <taxon>Desulfobulbales</taxon>
        <taxon>Desulfobulbaceae</taxon>
        <taxon>Candidatus Desulfobia</taxon>
    </lineage>
</organism>
<protein>
    <recommendedName>
        <fullName evidence="9">Prepilin leader peptidase/N-methyltransferase</fullName>
        <ecNumber evidence="9">2.1.1.-</ecNumber>
        <ecNumber evidence="9">3.4.23.43</ecNumber>
    </recommendedName>
</protein>
<dbReference type="Pfam" id="PF01478">
    <property type="entry name" value="Peptidase_A24"/>
    <property type="match status" value="1"/>
</dbReference>
<keyword evidence="4" id="KW-0997">Cell inner membrane</keyword>
<evidence type="ECO:0000256" key="3">
    <source>
        <dbReference type="ARBA" id="ARBA00022475"/>
    </source>
</evidence>
<accession>A0A8J6NBQ7</accession>
<dbReference type="EMBL" id="JACNJZ010000054">
    <property type="protein sequence ID" value="MBC8316784.1"/>
    <property type="molecule type" value="Genomic_DNA"/>
</dbReference>
<keyword evidence="9" id="KW-0378">Hydrolase</keyword>
<evidence type="ECO:0000256" key="4">
    <source>
        <dbReference type="ARBA" id="ARBA00022519"/>
    </source>
</evidence>
<feature type="transmembrane region" description="Helical" evidence="10">
    <location>
        <begin position="152"/>
        <end position="173"/>
    </location>
</feature>
<reference evidence="13 14" key="1">
    <citation type="submission" date="2020-08" db="EMBL/GenBank/DDBJ databases">
        <title>Bridging the membrane lipid divide: bacteria of the FCB group superphylum have the potential to synthesize archaeal ether lipids.</title>
        <authorList>
            <person name="Villanueva L."/>
            <person name="Von Meijenfeldt F.A.B."/>
            <person name="Westbye A.B."/>
            <person name="Yadav S."/>
            <person name="Hopmans E.C."/>
            <person name="Dutilh B.E."/>
            <person name="Sinninghe Damste J.S."/>
        </authorList>
    </citation>
    <scope>NUCLEOTIDE SEQUENCE [LARGE SCALE GENOMIC DNA]</scope>
    <source>
        <strain evidence="13">NIOZ-UU47</strain>
    </source>
</reference>
<evidence type="ECO:0000313" key="14">
    <source>
        <dbReference type="Proteomes" id="UP000614424"/>
    </source>
</evidence>
<dbReference type="EC" id="3.4.23.43" evidence="9"/>
<keyword evidence="7 10" id="KW-0472">Membrane</keyword>
<dbReference type="PANTHER" id="PTHR30487:SF0">
    <property type="entry name" value="PREPILIN LEADER PEPTIDASE_N-METHYLTRANSFERASE-RELATED"/>
    <property type="match status" value="1"/>
</dbReference>
<feature type="transmembrane region" description="Helical" evidence="10">
    <location>
        <begin position="96"/>
        <end position="116"/>
    </location>
</feature>
<evidence type="ECO:0000256" key="6">
    <source>
        <dbReference type="ARBA" id="ARBA00022989"/>
    </source>
</evidence>
<evidence type="ECO:0000259" key="12">
    <source>
        <dbReference type="Pfam" id="PF06750"/>
    </source>
</evidence>
<comment type="subcellular location">
    <subcellularLocation>
        <location evidence="1">Cell inner membrane</location>
        <topology evidence="1">Multi-pass membrane protein</topology>
    </subcellularLocation>
    <subcellularLocation>
        <location evidence="9">Cell membrane</location>
        <topology evidence="9">Multi-pass membrane protein</topology>
    </subcellularLocation>
</comment>
<keyword evidence="3" id="KW-1003">Cell membrane</keyword>
<feature type="domain" description="Prepilin type IV endopeptidase peptidase" evidence="11">
    <location>
        <begin position="105"/>
        <end position="214"/>
    </location>
</feature>
<evidence type="ECO:0000256" key="9">
    <source>
        <dbReference type="RuleBase" id="RU003794"/>
    </source>
</evidence>
<feature type="domain" description="Prepilin peptidase A24 N-terminal" evidence="12">
    <location>
        <begin position="12"/>
        <end position="96"/>
    </location>
</feature>